<name>A0A8J7YKM0_9EURY</name>
<dbReference type="Pfam" id="PF08448">
    <property type="entry name" value="PAS_4"/>
    <property type="match status" value="1"/>
</dbReference>
<dbReference type="GO" id="GO:0000160">
    <property type="term" value="P:phosphorelay signal transduction system"/>
    <property type="evidence" value="ECO:0007669"/>
    <property type="project" value="InterPro"/>
</dbReference>
<keyword evidence="1 2" id="KW-0597">Phosphoprotein</keyword>
<gene>
    <name evidence="5" type="ORF">EGD98_15415</name>
</gene>
<dbReference type="SUPFAM" id="SSF52172">
    <property type="entry name" value="CheY-like"/>
    <property type="match status" value="1"/>
</dbReference>
<dbReference type="Pfam" id="PF00072">
    <property type="entry name" value="Response_reg"/>
    <property type="match status" value="1"/>
</dbReference>
<evidence type="ECO:0000259" key="4">
    <source>
        <dbReference type="PROSITE" id="PS50112"/>
    </source>
</evidence>
<feature type="modified residue" description="4-aspartylphosphate" evidence="2">
    <location>
        <position position="65"/>
    </location>
</feature>
<accession>A0A8J7YKM0</accession>
<protein>
    <submittedName>
        <fullName evidence="5">Response regulator</fullName>
    </submittedName>
</protein>
<dbReference type="RefSeq" id="WP_220589250.1">
    <property type="nucleotide sequence ID" value="NZ_RKLQ01000002.1"/>
</dbReference>
<dbReference type="CDD" id="cd00156">
    <property type="entry name" value="REC"/>
    <property type="match status" value="1"/>
</dbReference>
<evidence type="ECO:0000313" key="6">
    <source>
        <dbReference type="Proteomes" id="UP000783863"/>
    </source>
</evidence>
<dbReference type="InterPro" id="IPR011006">
    <property type="entry name" value="CheY-like_superfamily"/>
</dbReference>
<comment type="caution">
    <text evidence="5">The sequence shown here is derived from an EMBL/GenBank/DDBJ whole genome shotgun (WGS) entry which is preliminary data.</text>
</comment>
<dbReference type="Gene3D" id="3.40.50.2300">
    <property type="match status" value="1"/>
</dbReference>
<evidence type="ECO:0000256" key="1">
    <source>
        <dbReference type="ARBA" id="ARBA00022553"/>
    </source>
</evidence>
<dbReference type="CDD" id="cd00130">
    <property type="entry name" value="PAS"/>
    <property type="match status" value="1"/>
</dbReference>
<dbReference type="PROSITE" id="PS50112">
    <property type="entry name" value="PAS"/>
    <property type="match status" value="1"/>
</dbReference>
<evidence type="ECO:0000259" key="3">
    <source>
        <dbReference type="PROSITE" id="PS50110"/>
    </source>
</evidence>
<sequence>MATTTDEPVQVLHVDDSSGLGDLVQHYLEAGESGLRCEVTTETAPRDALERIRGSETAFDCVVTDYRMPGMTGIELLDAIRETEPTLPVLLFSREETDSVAAEIISAGLSDYLQKGYGTEPYTMLIRRVEHAVHSEGQFDASVEAELDGVGIIGPDERFERVDELYASVYGYEPDEIVGKHWTELHPDSEVDHVRSNVLPVVREGGKWEGRSEGLRADGDTFTESKLVTALDDERLLIAVSDIDQTGSVSGD</sequence>
<keyword evidence="6" id="KW-1185">Reference proteome</keyword>
<dbReference type="InterPro" id="IPR000014">
    <property type="entry name" value="PAS"/>
</dbReference>
<feature type="domain" description="Response regulatory" evidence="3">
    <location>
        <begin position="10"/>
        <end position="130"/>
    </location>
</feature>
<dbReference type="Gene3D" id="3.30.450.20">
    <property type="entry name" value="PAS domain"/>
    <property type="match status" value="1"/>
</dbReference>
<dbReference type="PANTHER" id="PTHR44591:SF25">
    <property type="entry name" value="CHEMOTAXIS TWO-COMPONENT RESPONSE REGULATOR"/>
    <property type="match status" value="1"/>
</dbReference>
<dbReference type="NCBIfam" id="TIGR00229">
    <property type="entry name" value="sensory_box"/>
    <property type="match status" value="1"/>
</dbReference>
<proteinExistence type="predicted"/>
<evidence type="ECO:0000256" key="2">
    <source>
        <dbReference type="PROSITE-ProRule" id="PRU00169"/>
    </source>
</evidence>
<reference evidence="5" key="1">
    <citation type="submission" date="2021-06" db="EMBL/GenBank/DDBJ databases">
        <title>Halomicroarcula sp. F24A a new haloarchaeum isolated from saline soil.</title>
        <authorList>
            <person name="Duran-Viseras A."/>
            <person name="Sanchez-Porro C."/>
            <person name="Ventosa A."/>
        </authorList>
    </citation>
    <scope>NUCLEOTIDE SEQUENCE</scope>
    <source>
        <strain evidence="5">F24A</strain>
    </source>
</reference>
<dbReference type="SUPFAM" id="SSF55785">
    <property type="entry name" value="PYP-like sensor domain (PAS domain)"/>
    <property type="match status" value="1"/>
</dbReference>
<dbReference type="SMART" id="SM00448">
    <property type="entry name" value="REC"/>
    <property type="match status" value="1"/>
</dbReference>
<dbReference type="InterPro" id="IPR035965">
    <property type="entry name" value="PAS-like_dom_sf"/>
</dbReference>
<dbReference type="Proteomes" id="UP000783863">
    <property type="component" value="Unassembled WGS sequence"/>
</dbReference>
<dbReference type="InterPro" id="IPR001789">
    <property type="entry name" value="Sig_transdc_resp-reg_receiver"/>
</dbReference>
<dbReference type="SMART" id="SM00091">
    <property type="entry name" value="PAS"/>
    <property type="match status" value="1"/>
</dbReference>
<dbReference type="EMBL" id="RKLQ01000002">
    <property type="protein sequence ID" value="MBX0305056.1"/>
    <property type="molecule type" value="Genomic_DNA"/>
</dbReference>
<feature type="domain" description="PAS" evidence="4">
    <location>
        <begin position="135"/>
        <end position="189"/>
    </location>
</feature>
<evidence type="ECO:0000313" key="5">
    <source>
        <dbReference type="EMBL" id="MBX0305056.1"/>
    </source>
</evidence>
<dbReference type="InterPro" id="IPR050595">
    <property type="entry name" value="Bact_response_regulator"/>
</dbReference>
<dbReference type="InterPro" id="IPR013656">
    <property type="entry name" value="PAS_4"/>
</dbReference>
<organism evidence="5 6">
    <name type="scientific">Haloarcula salinisoli</name>
    <dbReference type="NCBI Taxonomy" id="2487746"/>
    <lineage>
        <taxon>Archaea</taxon>
        <taxon>Methanobacteriati</taxon>
        <taxon>Methanobacteriota</taxon>
        <taxon>Stenosarchaea group</taxon>
        <taxon>Halobacteria</taxon>
        <taxon>Halobacteriales</taxon>
        <taxon>Haloarculaceae</taxon>
        <taxon>Haloarcula</taxon>
    </lineage>
</organism>
<dbReference type="PROSITE" id="PS50110">
    <property type="entry name" value="RESPONSE_REGULATORY"/>
    <property type="match status" value="1"/>
</dbReference>
<dbReference type="AlphaFoldDB" id="A0A8J7YKM0"/>
<dbReference type="PANTHER" id="PTHR44591">
    <property type="entry name" value="STRESS RESPONSE REGULATOR PROTEIN 1"/>
    <property type="match status" value="1"/>
</dbReference>